<sequence>MGINVSNLFTIQYTYLKIKAYKLSSDFLNRKFPFLNEISLSNRGLGQVHLPVPWLPVNSVVQYCVNSDTYV</sequence>
<accession>A0A4Y2BX18</accession>
<name>A0A4Y2BX18_ARAVE</name>
<reference evidence="1 2" key="1">
    <citation type="journal article" date="2019" name="Sci. Rep.">
        <title>Orb-weaving spider Araneus ventricosus genome elucidates the spidroin gene catalogue.</title>
        <authorList>
            <person name="Kono N."/>
            <person name="Nakamura H."/>
            <person name="Ohtoshi R."/>
            <person name="Moran D.A.P."/>
            <person name="Shinohara A."/>
            <person name="Yoshida Y."/>
            <person name="Fujiwara M."/>
            <person name="Mori M."/>
            <person name="Tomita M."/>
            <person name="Arakawa K."/>
        </authorList>
    </citation>
    <scope>NUCLEOTIDE SEQUENCE [LARGE SCALE GENOMIC DNA]</scope>
</reference>
<comment type="caution">
    <text evidence="1">The sequence shown here is derived from an EMBL/GenBank/DDBJ whole genome shotgun (WGS) entry which is preliminary data.</text>
</comment>
<evidence type="ECO:0000313" key="1">
    <source>
        <dbReference type="EMBL" id="GBL96740.1"/>
    </source>
</evidence>
<organism evidence="1 2">
    <name type="scientific">Araneus ventricosus</name>
    <name type="common">Orbweaver spider</name>
    <name type="synonym">Epeira ventricosa</name>
    <dbReference type="NCBI Taxonomy" id="182803"/>
    <lineage>
        <taxon>Eukaryota</taxon>
        <taxon>Metazoa</taxon>
        <taxon>Ecdysozoa</taxon>
        <taxon>Arthropoda</taxon>
        <taxon>Chelicerata</taxon>
        <taxon>Arachnida</taxon>
        <taxon>Araneae</taxon>
        <taxon>Araneomorphae</taxon>
        <taxon>Entelegynae</taxon>
        <taxon>Araneoidea</taxon>
        <taxon>Araneidae</taxon>
        <taxon>Araneus</taxon>
    </lineage>
</organism>
<feature type="non-terminal residue" evidence="1">
    <location>
        <position position="71"/>
    </location>
</feature>
<dbReference type="AlphaFoldDB" id="A0A4Y2BX18"/>
<dbReference type="EMBL" id="BGPR01000123">
    <property type="protein sequence ID" value="GBL96740.1"/>
    <property type="molecule type" value="Genomic_DNA"/>
</dbReference>
<protein>
    <submittedName>
        <fullName evidence="1">Uncharacterized protein</fullName>
    </submittedName>
</protein>
<evidence type="ECO:0000313" key="2">
    <source>
        <dbReference type="Proteomes" id="UP000499080"/>
    </source>
</evidence>
<proteinExistence type="predicted"/>
<dbReference type="Proteomes" id="UP000499080">
    <property type="component" value="Unassembled WGS sequence"/>
</dbReference>
<gene>
    <name evidence="1" type="ORF">AVEN_111870_1</name>
</gene>
<keyword evidence="2" id="KW-1185">Reference proteome</keyword>